<sequence>MPRLFRHGIMPYTGFGSSTRGVIGNLGQLCQRQRQIQTVQVPDVGYCLIEVAVLICSSHTSNTLRNNSGCLLFQPFTCIHTSHCLQNSDTFKSQMSYQRGSSWFTHRRKRSTIRSVAARRAPITSKAVVRQQKLQCSACSADGSSPVQGCLGCLGGDYACAVLQYRRVSQSCLGFLPEPLIKSRAFQLEFNQAILPTSQQLWCVFQDRCEPIHT</sequence>
<evidence type="ECO:0000313" key="2">
    <source>
        <dbReference type="Proteomes" id="UP001287356"/>
    </source>
</evidence>
<dbReference type="AlphaFoldDB" id="A0AAE0TXJ4"/>
<name>A0AAE0TXJ4_9PEZI</name>
<accession>A0AAE0TXJ4</accession>
<reference evidence="1" key="2">
    <citation type="submission" date="2023-06" db="EMBL/GenBank/DDBJ databases">
        <authorList>
            <consortium name="Lawrence Berkeley National Laboratory"/>
            <person name="Haridas S."/>
            <person name="Hensen N."/>
            <person name="Bonometti L."/>
            <person name="Westerberg I."/>
            <person name="Brannstrom I.O."/>
            <person name="Guillou S."/>
            <person name="Cros-Aarteil S."/>
            <person name="Calhoun S."/>
            <person name="Kuo A."/>
            <person name="Mondo S."/>
            <person name="Pangilinan J."/>
            <person name="Riley R."/>
            <person name="Labutti K."/>
            <person name="Andreopoulos B."/>
            <person name="Lipzen A."/>
            <person name="Chen C."/>
            <person name="Yanf M."/>
            <person name="Daum C."/>
            <person name="Ng V."/>
            <person name="Clum A."/>
            <person name="Steindorff A."/>
            <person name="Ohm R."/>
            <person name="Martin F."/>
            <person name="Silar P."/>
            <person name="Natvig D."/>
            <person name="Lalanne C."/>
            <person name="Gautier V."/>
            <person name="Ament-Velasquez S.L."/>
            <person name="Kruys A."/>
            <person name="Hutchinson M.I."/>
            <person name="Powell A.J."/>
            <person name="Barry K."/>
            <person name="Miller A.N."/>
            <person name="Grigoriev I.V."/>
            <person name="Debuchy R."/>
            <person name="Gladieux P."/>
            <person name="Thoren M.H."/>
            <person name="Johannesson H."/>
        </authorList>
    </citation>
    <scope>NUCLEOTIDE SEQUENCE</scope>
    <source>
        <strain evidence="1">CBS 958.72</strain>
    </source>
</reference>
<proteinExistence type="predicted"/>
<keyword evidence="2" id="KW-1185">Reference proteome</keyword>
<evidence type="ECO:0000313" key="1">
    <source>
        <dbReference type="EMBL" id="KAK3383140.1"/>
    </source>
</evidence>
<protein>
    <submittedName>
        <fullName evidence="1">Uncharacterized protein</fullName>
    </submittedName>
</protein>
<dbReference type="EMBL" id="JAULSN010000001">
    <property type="protein sequence ID" value="KAK3383140.1"/>
    <property type="molecule type" value="Genomic_DNA"/>
</dbReference>
<gene>
    <name evidence="1" type="ORF">B0T24DRAFT_36142</name>
</gene>
<reference evidence="1" key="1">
    <citation type="journal article" date="2023" name="Mol. Phylogenet. Evol.">
        <title>Genome-scale phylogeny and comparative genomics of the fungal order Sordariales.</title>
        <authorList>
            <person name="Hensen N."/>
            <person name="Bonometti L."/>
            <person name="Westerberg I."/>
            <person name="Brannstrom I.O."/>
            <person name="Guillou S."/>
            <person name="Cros-Aarteil S."/>
            <person name="Calhoun S."/>
            <person name="Haridas S."/>
            <person name="Kuo A."/>
            <person name="Mondo S."/>
            <person name="Pangilinan J."/>
            <person name="Riley R."/>
            <person name="LaButti K."/>
            <person name="Andreopoulos B."/>
            <person name="Lipzen A."/>
            <person name="Chen C."/>
            <person name="Yan M."/>
            <person name="Daum C."/>
            <person name="Ng V."/>
            <person name="Clum A."/>
            <person name="Steindorff A."/>
            <person name="Ohm R.A."/>
            <person name="Martin F."/>
            <person name="Silar P."/>
            <person name="Natvig D.O."/>
            <person name="Lalanne C."/>
            <person name="Gautier V."/>
            <person name="Ament-Velasquez S.L."/>
            <person name="Kruys A."/>
            <person name="Hutchinson M.I."/>
            <person name="Powell A.J."/>
            <person name="Barry K."/>
            <person name="Miller A.N."/>
            <person name="Grigoriev I.V."/>
            <person name="Debuchy R."/>
            <person name="Gladieux P."/>
            <person name="Hiltunen Thoren M."/>
            <person name="Johannesson H."/>
        </authorList>
    </citation>
    <scope>NUCLEOTIDE SEQUENCE</scope>
    <source>
        <strain evidence="1">CBS 958.72</strain>
    </source>
</reference>
<comment type="caution">
    <text evidence="1">The sequence shown here is derived from an EMBL/GenBank/DDBJ whole genome shotgun (WGS) entry which is preliminary data.</text>
</comment>
<dbReference type="Proteomes" id="UP001287356">
    <property type="component" value="Unassembled WGS sequence"/>
</dbReference>
<organism evidence="1 2">
    <name type="scientific">Lasiosphaeria ovina</name>
    <dbReference type="NCBI Taxonomy" id="92902"/>
    <lineage>
        <taxon>Eukaryota</taxon>
        <taxon>Fungi</taxon>
        <taxon>Dikarya</taxon>
        <taxon>Ascomycota</taxon>
        <taxon>Pezizomycotina</taxon>
        <taxon>Sordariomycetes</taxon>
        <taxon>Sordariomycetidae</taxon>
        <taxon>Sordariales</taxon>
        <taxon>Lasiosphaeriaceae</taxon>
        <taxon>Lasiosphaeria</taxon>
    </lineage>
</organism>